<dbReference type="Pfam" id="PF23856">
    <property type="entry name" value="DUF7219"/>
    <property type="match status" value="1"/>
</dbReference>
<gene>
    <name evidence="1" type="ORF">H6G18_07065</name>
</gene>
<evidence type="ECO:0000313" key="2">
    <source>
        <dbReference type="Proteomes" id="UP000607281"/>
    </source>
</evidence>
<evidence type="ECO:0000313" key="1">
    <source>
        <dbReference type="EMBL" id="MBD2343907.1"/>
    </source>
</evidence>
<proteinExistence type="predicted"/>
<reference evidence="1 2" key="1">
    <citation type="journal article" date="2020" name="ISME J.">
        <title>Comparative genomics reveals insights into cyanobacterial evolution and habitat adaptation.</title>
        <authorList>
            <person name="Chen M.Y."/>
            <person name="Teng W.K."/>
            <person name="Zhao L."/>
            <person name="Hu C.X."/>
            <person name="Zhou Y.K."/>
            <person name="Han B.P."/>
            <person name="Song L.R."/>
            <person name="Shu W.S."/>
        </authorList>
    </citation>
    <scope>NUCLEOTIDE SEQUENCE [LARGE SCALE GENOMIC DNA]</scope>
    <source>
        <strain evidence="1 2">FACHB-260</strain>
    </source>
</reference>
<dbReference type="EMBL" id="JACJRF010000008">
    <property type="protein sequence ID" value="MBD2343907.1"/>
    <property type="molecule type" value="Genomic_DNA"/>
</dbReference>
<dbReference type="InterPro" id="IPR055643">
    <property type="entry name" value="DUF7219"/>
</dbReference>
<dbReference type="Proteomes" id="UP000607281">
    <property type="component" value="Unassembled WGS sequence"/>
</dbReference>
<name>A0ABR8CL06_9NOST</name>
<organism evidence="1 2">
    <name type="scientific">Anabaena subtropica FACHB-260</name>
    <dbReference type="NCBI Taxonomy" id="2692884"/>
    <lineage>
        <taxon>Bacteria</taxon>
        <taxon>Bacillati</taxon>
        <taxon>Cyanobacteriota</taxon>
        <taxon>Cyanophyceae</taxon>
        <taxon>Nostocales</taxon>
        <taxon>Nostocaceae</taxon>
        <taxon>Anabaena</taxon>
    </lineage>
</organism>
<evidence type="ECO:0008006" key="3">
    <source>
        <dbReference type="Google" id="ProtNLM"/>
    </source>
</evidence>
<protein>
    <recommendedName>
        <fullName evidence="3">Isopropylmalate/homocitrate/citramalate synthases</fullName>
    </recommendedName>
</protein>
<accession>A0ABR8CL06</accession>
<keyword evidence="2" id="KW-1185">Reference proteome</keyword>
<comment type="caution">
    <text evidence="1">The sequence shown here is derived from an EMBL/GenBank/DDBJ whole genome shotgun (WGS) entry which is preliminary data.</text>
</comment>
<sequence>MGKTIMKKDNFLYPRGRYYGQVKPENLVFNANLQEFAQRVSYVCNLETGGKLSPDEAYNQIKALWKNLKRTKKQLQIGENLFQDGDDHPES</sequence>